<dbReference type="InterPro" id="IPR014746">
    <property type="entry name" value="Gln_synth/guanido_kin_cat_dom"/>
</dbReference>
<dbReference type="GO" id="GO:0070681">
    <property type="term" value="P:glutaminyl-tRNAGln biosynthesis via transamidation"/>
    <property type="evidence" value="ECO:0007669"/>
    <property type="project" value="TreeGrafter"/>
</dbReference>
<dbReference type="GO" id="GO:0006412">
    <property type="term" value="P:translation"/>
    <property type="evidence" value="ECO:0007669"/>
    <property type="project" value="UniProtKB-UniRule"/>
</dbReference>
<dbReference type="SUPFAM" id="SSF89095">
    <property type="entry name" value="GatB/YqeY motif"/>
    <property type="match status" value="1"/>
</dbReference>
<dbReference type="GO" id="GO:0016740">
    <property type="term" value="F:transferase activity"/>
    <property type="evidence" value="ECO:0007669"/>
    <property type="project" value="UniProtKB-KW"/>
</dbReference>
<feature type="domain" description="Asn/Gln amidotransferase" evidence="11">
    <location>
        <begin position="332"/>
        <end position="481"/>
    </location>
</feature>
<dbReference type="SUPFAM" id="SSF55931">
    <property type="entry name" value="Glutamine synthetase/guanido kinase"/>
    <property type="match status" value="1"/>
</dbReference>
<comment type="catalytic activity">
    <reaction evidence="9 10">
        <text>L-glutamyl-tRNA(Gln) + L-glutamine + ATP + H2O = L-glutaminyl-tRNA(Gln) + L-glutamate + ADP + phosphate + H(+)</text>
        <dbReference type="Rhea" id="RHEA:17521"/>
        <dbReference type="Rhea" id="RHEA-COMP:9681"/>
        <dbReference type="Rhea" id="RHEA-COMP:9684"/>
        <dbReference type="ChEBI" id="CHEBI:15377"/>
        <dbReference type="ChEBI" id="CHEBI:15378"/>
        <dbReference type="ChEBI" id="CHEBI:29985"/>
        <dbReference type="ChEBI" id="CHEBI:30616"/>
        <dbReference type="ChEBI" id="CHEBI:43474"/>
        <dbReference type="ChEBI" id="CHEBI:58359"/>
        <dbReference type="ChEBI" id="CHEBI:78520"/>
        <dbReference type="ChEBI" id="CHEBI:78521"/>
        <dbReference type="ChEBI" id="CHEBI:456216"/>
    </reaction>
</comment>
<sequence>MEYQPTIGLEIHAELKMRTKMFCDSKNDPFEAHPNVNVCPVCMGHPGTLPVANKEAIRHILRIGLALEGEIPEYSQFDRKNYFYPDLPKGYQISQYKHPFVERGRLYLPKANKEIRITRVHLEEDAGKLVHEKDGTLVDFNRAGVPLMEMVTEPDFGDAAEVREFAEEFQRILRYLDASDADMEKGHMRIEANISIAKPGEQWGTKVEVKNLNSFRAVERAIAYEIERQAEVLDKGEKVSQETRGWDEEKQKTFSQRSKEEAHDYRYFPEPDLPPVRPHGEFDIEVLRAGLPELPAKRRERLVDEYGLSGDALIMALDDVHFLAFLEAGLSELFSWAPEAKKEDIKKIALNYLTSDLQGIVKEKGTSWNELLLTPENFAELIKMVHAGEISSRVAKDVLLQMVEENGDPSQIVEEKGLKQVSDAGALEVMVQKVIAENPDAVADVKSGKENAIKFLVGQAMKATKGSANPGVVEGLLKKLIS</sequence>
<comment type="function">
    <text evidence="7 10">Allows the formation of correctly charged Asn-tRNA(Asn) or Gln-tRNA(Gln) through the transamidation of misacylated Asp-tRNA(Asn) or Glu-tRNA(Gln) in organisms which lack either or both of asparaginyl-tRNA or glutaminyl-tRNA synthetases. The reaction takes place in the presence of glutamine and ATP through an activated phospho-Asp-tRNA(Asn) or phospho-Glu-tRNA(Gln).</text>
</comment>
<dbReference type="PROSITE" id="PS01234">
    <property type="entry name" value="GATB"/>
    <property type="match status" value="1"/>
</dbReference>
<evidence type="ECO:0000256" key="6">
    <source>
        <dbReference type="ARBA" id="ARBA00022917"/>
    </source>
</evidence>
<dbReference type="Proteomes" id="UP000231503">
    <property type="component" value="Unassembled WGS sequence"/>
</dbReference>
<dbReference type="PANTHER" id="PTHR11659">
    <property type="entry name" value="GLUTAMYL-TRNA GLN AMIDOTRANSFERASE SUBUNIT B MITOCHONDRIAL AND PROKARYOTIC PET112-RELATED"/>
    <property type="match status" value="1"/>
</dbReference>
<dbReference type="GO" id="GO:0050567">
    <property type="term" value="F:glutaminyl-tRNA synthase (glutamine-hydrolyzing) activity"/>
    <property type="evidence" value="ECO:0007669"/>
    <property type="project" value="UniProtKB-UniRule"/>
</dbReference>
<comment type="caution">
    <text evidence="12">The sequence shown here is derived from an EMBL/GenBank/DDBJ whole genome shotgun (WGS) entry which is preliminary data.</text>
</comment>
<evidence type="ECO:0000256" key="7">
    <source>
        <dbReference type="ARBA" id="ARBA00024799"/>
    </source>
</evidence>
<dbReference type="NCBIfam" id="TIGR00133">
    <property type="entry name" value="gatB"/>
    <property type="match status" value="1"/>
</dbReference>
<protein>
    <recommendedName>
        <fullName evidence="10">Aspartyl/glutamyl-tRNA(Asn/Gln) amidotransferase subunit B</fullName>
        <shortName evidence="10">Asp/Glu-ADT subunit B</shortName>
        <ecNumber evidence="10">6.3.5.-</ecNumber>
    </recommendedName>
</protein>
<keyword evidence="5 10" id="KW-0067">ATP-binding</keyword>
<evidence type="ECO:0000313" key="12">
    <source>
        <dbReference type="EMBL" id="PIR69523.1"/>
    </source>
</evidence>
<evidence type="ECO:0000256" key="8">
    <source>
        <dbReference type="ARBA" id="ARBA00047380"/>
    </source>
</evidence>
<dbReference type="AlphaFoldDB" id="A0A2H0TDA0"/>
<evidence type="ECO:0000259" key="11">
    <source>
        <dbReference type="SMART" id="SM00845"/>
    </source>
</evidence>
<evidence type="ECO:0000256" key="2">
    <source>
        <dbReference type="ARBA" id="ARBA00011123"/>
    </source>
</evidence>
<dbReference type="FunFam" id="1.10.10.410:FF:000001">
    <property type="entry name" value="Aspartyl/glutamyl-tRNA(Asn/Gln) amidotransferase subunit B"/>
    <property type="match status" value="1"/>
</dbReference>
<evidence type="ECO:0000256" key="3">
    <source>
        <dbReference type="ARBA" id="ARBA00022598"/>
    </source>
</evidence>
<dbReference type="InterPro" id="IPR004413">
    <property type="entry name" value="GatB"/>
</dbReference>
<evidence type="ECO:0000313" key="13">
    <source>
        <dbReference type="Proteomes" id="UP000231503"/>
    </source>
</evidence>
<keyword evidence="4 10" id="KW-0547">Nucleotide-binding</keyword>
<evidence type="ECO:0000256" key="1">
    <source>
        <dbReference type="ARBA" id="ARBA00005306"/>
    </source>
</evidence>
<dbReference type="GO" id="GO:0005524">
    <property type="term" value="F:ATP binding"/>
    <property type="evidence" value="ECO:0007669"/>
    <property type="project" value="UniProtKB-KW"/>
</dbReference>
<dbReference type="InterPro" id="IPR018027">
    <property type="entry name" value="Asn/Gln_amidotransferase"/>
</dbReference>
<dbReference type="InterPro" id="IPR017959">
    <property type="entry name" value="Asn/Gln-tRNA_amidoTrfase_suB/E"/>
</dbReference>
<name>A0A2H0TDA0_9BACT</name>
<dbReference type="EMBL" id="PFCO01000006">
    <property type="protein sequence ID" value="PIR69523.1"/>
    <property type="molecule type" value="Genomic_DNA"/>
</dbReference>
<reference evidence="13" key="1">
    <citation type="submission" date="2017-09" db="EMBL/GenBank/DDBJ databases">
        <title>Depth-based differentiation of microbial function through sediment-hosted aquifers and enrichment of novel symbionts in the deep terrestrial subsurface.</title>
        <authorList>
            <person name="Probst A.J."/>
            <person name="Ladd B."/>
            <person name="Jarett J.K."/>
            <person name="Geller-Mcgrath D.E."/>
            <person name="Sieber C.M.K."/>
            <person name="Emerson J.B."/>
            <person name="Anantharaman K."/>
            <person name="Thomas B.C."/>
            <person name="Malmstrom R."/>
            <person name="Stieglmeier M."/>
            <person name="Klingl A."/>
            <person name="Woyke T."/>
            <person name="Ryan C.M."/>
            <person name="Banfield J.F."/>
        </authorList>
    </citation>
    <scope>NUCLEOTIDE SEQUENCE [LARGE SCALE GENOMIC DNA]</scope>
</reference>
<dbReference type="InterPro" id="IPR017958">
    <property type="entry name" value="Gln-tRNA_amidoTrfase_suB_CS"/>
</dbReference>
<keyword evidence="6 10" id="KW-0648">Protein biosynthesis</keyword>
<evidence type="ECO:0000256" key="9">
    <source>
        <dbReference type="ARBA" id="ARBA00047913"/>
    </source>
</evidence>
<evidence type="ECO:0000256" key="5">
    <source>
        <dbReference type="ARBA" id="ARBA00022840"/>
    </source>
</evidence>
<keyword evidence="12" id="KW-0808">Transferase</keyword>
<dbReference type="NCBIfam" id="NF004012">
    <property type="entry name" value="PRK05477.1-2"/>
    <property type="match status" value="1"/>
</dbReference>
<dbReference type="Pfam" id="PF02934">
    <property type="entry name" value="GatB_N"/>
    <property type="match status" value="1"/>
</dbReference>
<evidence type="ECO:0000256" key="10">
    <source>
        <dbReference type="HAMAP-Rule" id="MF_00121"/>
    </source>
</evidence>
<dbReference type="PANTHER" id="PTHR11659:SF0">
    <property type="entry name" value="GLUTAMYL-TRNA(GLN) AMIDOTRANSFERASE SUBUNIT B, MITOCHONDRIAL"/>
    <property type="match status" value="1"/>
</dbReference>
<dbReference type="Pfam" id="PF02637">
    <property type="entry name" value="GatB_Yqey"/>
    <property type="match status" value="1"/>
</dbReference>
<dbReference type="SMART" id="SM00845">
    <property type="entry name" value="GatB_Yqey"/>
    <property type="match status" value="1"/>
</dbReference>
<evidence type="ECO:0000256" key="4">
    <source>
        <dbReference type="ARBA" id="ARBA00022741"/>
    </source>
</evidence>
<gene>
    <name evidence="10" type="primary">gatB</name>
    <name evidence="12" type="ORF">COU47_02675</name>
</gene>
<dbReference type="InterPro" id="IPR023168">
    <property type="entry name" value="GatB_Yqey_C_2"/>
</dbReference>
<dbReference type="InterPro" id="IPR006075">
    <property type="entry name" value="Asn/Gln-tRNA_Trfase_suB/E_cat"/>
</dbReference>
<comment type="subunit">
    <text evidence="2 10">Heterotrimer of A, B and C subunits.</text>
</comment>
<comment type="similarity">
    <text evidence="1 10">Belongs to the GatB/GatE family. GatB subfamily.</text>
</comment>
<dbReference type="GO" id="GO:0050566">
    <property type="term" value="F:asparaginyl-tRNA synthase (glutamine-hydrolyzing) activity"/>
    <property type="evidence" value="ECO:0007669"/>
    <property type="project" value="RHEA"/>
</dbReference>
<dbReference type="InterPro" id="IPR003789">
    <property type="entry name" value="Asn/Gln_tRNA_amidoTrase-B-like"/>
</dbReference>
<dbReference type="HAMAP" id="MF_00121">
    <property type="entry name" value="GatB"/>
    <property type="match status" value="1"/>
</dbReference>
<dbReference type="Gene3D" id="1.10.10.410">
    <property type="match status" value="1"/>
</dbReference>
<keyword evidence="3 10" id="KW-0436">Ligase</keyword>
<dbReference type="EC" id="6.3.5.-" evidence="10"/>
<organism evidence="12 13">
    <name type="scientific">Candidatus Niyogibacteria bacterium CG10_big_fil_rev_8_21_14_0_10_46_36</name>
    <dbReference type="NCBI Taxonomy" id="1974726"/>
    <lineage>
        <taxon>Bacteria</taxon>
        <taxon>Candidatus Niyogiibacteriota</taxon>
    </lineage>
</organism>
<dbReference type="NCBIfam" id="NF004014">
    <property type="entry name" value="PRK05477.1-4"/>
    <property type="match status" value="1"/>
</dbReference>
<comment type="catalytic activity">
    <reaction evidence="8 10">
        <text>L-aspartyl-tRNA(Asn) + L-glutamine + ATP + H2O = L-asparaginyl-tRNA(Asn) + L-glutamate + ADP + phosphate + 2 H(+)</text>
        <dbReference type="Rhea" id="RHEA:14513"/>
        <dbReference type="Rhea" id="RHEA-COMP:9674"/>
        <dbReference type="Rhea" id="RHEA-COMP:9677"/>
        <dbReference type="ChEBI" id="CHEBI:15377"/>
        <dbReference type="ChEBI" id="CHEBI:15378"/>
        <dbReference type="ChEBI" id="CHEBI:29985"/>
        <dbReference type="ChEBI" id="CHEBI:30616"/>
        <dbReference type="ChEBI" id="CHEBI:43474"/>
        <dbReference type="ChEBI" id="CHEBI:58359"/>
        <dbReference type="ChEBI" id="CHEBI:78515"/>
        <dbReference type="ChEBI" id="CHEBI:78516"/>
        <dbReference type="ChEBI" id="CHEBI:456216"/>
    </reaction>
</comment>
<proteinExistence type="inferred from homology"/>
<accession>A0A2H0TDA0</accession>